<gene>
    <name evidence="2" type="ORF">FACUT_13916</name>
</gene>
<evidence type="ECO:0000313" key="3">
    <source>
        <dbReference type="Proteomes" id="UP000536711"/>
    </source>
</evidence>
<dbReference type="Proteomes" id="UP000536711">
    <property type="component" value="Unassembled WGS sequence"/>
</dbReference>
<keyword evidence="3" id="KW-1185">Reference proteome</keyword>
<organism evidence="2 3">
    <name type="scientific">Fusarium acutatum</name>
    <dbReference type="NCBI Taxonomy" id="78861"/>
    <lineage>
        <taxon>Eukaryota</taxon>
        <taxon>Fungi</taxon>
        <taxon>Dikarya</taxon>
        <taxon>Ascomycota</taxon>
        <taxon>Pezizomycotina</taxon>
        <taxon>Sordariomycetes</taxon>
        <taxon>Hypocreomycetidae</taxon>
        <taxon>Hypocreales</taxon>
        <taxon>Nectriaceae</taxon>
        <taxon>Fusarium</taxon>
        <taxon>Fusarium fujikuroi species complex</taxon>
    </lineage>
</organism>
<dbReference type="EMBL" id="JAADJF010000682">
    <property type="protein sequence ID" value="KAF4414831.1"/>
    <property type="molecule type" value="Genomic_DNA"/>
</dbReference>
<dbReference type="OrthoDB" id="5096804at2759"/>
<feature type="region of interest" description="Disordered" evidence="1">
    <location>
        <begin position="24"/>
        <end position="75"/>
    </location>
</feature>
<name>A0A8H4JAI9_9HYPO</name>
<dbReference type="AlphaFoldDB" id="A0A8H4JAI9"/>
<comment type="caution">
    <text evidence="2">The sequence shown here is derived from an EMBL/GenBank/DDBJ whole genome shotgun (WGS) entry which is preliminary data.</text>
</comment>
<sequence>MNAQAEAYFPDILHLYNHLVPQLPVNDDQDVNAGSEESGDDVESVNEGSPGVGSLDMDMNSGDDGSDDGSEYESVCLSVIEVMDIDSSLDDSDYEP</sequence>
<proteinExistence type="predicted"/>
<accession>A0A8H4JAI9</accession>
<protein>
    <submittedName>
        <fullName evidence="2">Uncharacterized protein</fullName>
    </submittedName>
</protein>
<evidence type="ECO:0000256" key="1">
    <source>
        <dbReference type="SAM" id="MobiDB-lite"/>
    </source>
</evidence>
<feature type="compositionally biased region" description="Low complexity" evidence="1">
    <location>
        <begin position="53"/>
        <end position="63"/>
    </location>
</feature>
<reference evidence="2 3" key="1">
    <citation type="submission" date="2020-01" db="EMBL/GenBank/DDBJ databases">
        <title>Identification and distribution of gene clusters putatively required for synthesis of sphingolipid metabolism inhibitors in phylogenetically diverse species of the filamentous fungus Fusarium.</title>
        <authorList>
            <person name="Kim H.-S."/>
            <person name="Busman M."/>
            <person name="Brown D.W."/>
            <person name="Divon H."/>
            <person name="Uhlig S."/>
            <person name="Proctor R.H."/>
        </authorList>
    </citation>
    <scope>NUCLEOTIDE SEQUENCE [LARGE SCALE GENOMIC DNA]</scope>
    <source>
        <strain evidence="2 3">NRRL 13308</strain>
    </source>
</reference>
<evidence type="ECO:0000313" key="2">
    <source>
        <dbReference type="EMBL" id="KAF4414831.1"/>
    </source>
</evidence>